<protein>
    <submittedName>
        <fullName evidence="1">Uncharacterized protein</fullName>
    </submittedName>
</protein>
<reference evidence="1" key="1">
    <citation type="submission" date="2019-03" db="EMBL/GenBank/DDBJ databases">
        <authorList>
            <person name="Mank J."/>
            <person name="Almeida P."/>
        </authorList>
    </citation>
    <scope>NUCLEOTIDE SEQUENCE</scope>
    <source>
        <strain evidence="1">78183</strain>
    </source>
</reference>
<dbReference type="AlphaFoldDB" id="A0A6N2NLS5"/>
<proteinExistence type="predicted"/>
<evidence type="ECO:0000313" key="1">
    <source>
        <dbReference type="EMBL" id="VFU66069.1"/>
    </source>
</evidence>
<sequence>MHVEVLGAYKLERNLNIHTGNPAKLTVNFSIRELHFPDSFCSNWMPDLEGGQANYGGKFQEIADGPINQLQAVQAAEAGIQQIGAFAHQHSMCSAYFSHSR</sequence>
<accession>A0A6N2NLS5</accession>
<dbReference type="EMBL" id="CAADRP010002318">
    <property type="protein sequence ID" value="VFU66069.1"/>
    <property type="molecule type" value="Genomic_DNA"/>
</dbReference>
<name>A0A6N2NLS5_SALVM</name>
<organism evidence="1">
    <name type="scientific">Salix viminalis</name>
    <name type="common">Common osier</name>
    <name type="synonym">Basket willow</name>
    <dbReference type="NCBI Taxonomy" id="40686"/>
    <lineage>
        <taxon>Eukaryota</taxon>
        <taxon>Viridiplantae</taxon>
        <taxon>Streptophyta</taxon>
        <taxon>Embryophyta</taxon>
        <taxon>Tracheophyta</taxon>
        <taxon>Spermatophyta</taxon>
        <taxon>Magnoliopsida</taxon>
        <taxon>eudicotyledons</taxon>
        <taxon>Gunneridae</taxon>
        <taxon>Pentapetalae</taxon>
        <taxon>rosids</taxon>
        <taxon>fabids</taxon>
        <taxon>Malpighiales</taxon>
        <taxon>Salicaceae</taxon>
        <taxon>Saliceae</taxon>
        <taxon>Salix</taxon>
    </lineage>
</organism>
<gene>
    <name evidence="1" type="ORF">SVIM_LOCUS510353</name>
</gene>